<proteinExistence type="predicted"/>
<feature type="transmembrane region" description="Helical" evidence="1">
    <location>
        <begin position="403"/>
        <end position="423"/>
    </location>
</feature>
<feature type="transmembrane region" description="Helical" evidence="1">
    <location>
        <begin position="228"/>
        <end position="261"/>
    </location>
</feature>
<evidence type="ECO:0000313" key="3">
    <source>
        <dbReference type="Proteomes" id="UP000542405"/>
    </source>
</evidence>
<comment type="caution">
    <text evidence="2">The sequence shown here is derived from an EMBL/GenBank/DDBJ whole genome shotgun (WGS) entry which is preliminary data.</text>
</comment>
<feature type="transmembrane region" description="Helical" evidence="1">
    <location>
        <begin position="12"/>
        <end position="33"/>
    </location>
</feature>
<keyword evidence="1" id="KW-0472">Membrane</keyword>
<feature type="transmembrane region" description="Helical" evidence="1">
    <location>
        <begin position="175"/>
        <end position="196"/>
    </location>
</feature>
<organism evidence="2 3">
    <name type="scientific">Achromobacter ruhlandii</name>
    <dbReference type="NCBI Taxonomy" id="72557"/>
    <lineage>
        <taxon>Bacteria</taxon>
        <taxon>Pseudomonadati</taxon>
        <taxon>Pseudomonadota</taxon>
        <taxon>Betaproteobacteria</taxon>
        <taxon>Burkholderiales</taxon>
        <taxon>Alcaligenaceae</taxon>
        <taxon>Achromobacter</taxon>
    </lineage>
</organism>
<feature type="transmembrane region" description="Helical" evidence="1">
    <location>
        <begin position="376"/>
        <end position="397"/>
    </location>
</feature>
<dbReference type="RefSeq" id="WP_169535982.1">
    <property type="nucleotide sequence ID" value="NZ_JABBZE010000024.1"/>
</dbReference>
<reference evidence="2 3" key="1">
    <citation type="submission" date="2020-04" db="EMBL/GenBank/DDBJ databases">
        <title>Achromobacter ruhlandii genome sequencing and assembly.</title>
        <authorList>
            <person name="Martins R.C.R."/>
            <person name="Perdigao-Neto L.V."/>
            <person name="Levin A.S.S."/>
            <person name="Costa S.F."/>
        </authorList>
    </citation>
    <scope>NUCLEOTIDE SEQUENCE [LARGE SCALE GENOMIC DNA]</scope>
    <source>
        <strain evidence="2 3">9035ralo</strain>
    </source>
</reference>
<evidence type="ECO:0000313" key="2">
    <source>
        <dbReference type="EMBL" id="NMU89198.1"/>
    </source>
</evidence>
<dbReference type="AlphaFoldDB" id="A0A848N9J0"/>
<evidence type="ECO:0008006" key="4">
    <source>
        <dbReference type="Google" id="ProtNLM"/>
    </source>
</evidence>
<feature type="transmembrane region" description="Helical" evidence="1">
    <location>
        <begin position="150"/>
        <end position="168"/>
    </location>
</feature>
<evidence type="ECO:0000256" key="1">
    <source>
        <dbReference type="SAM" id="Phobius"/>
    </source>
</evidence>
<feature type="transmembrane region" description="Helical" evidence="1">
    <location>
        <begin position="69"/>
        <end position="90"/>
    </location>
</feature>
<accession>A0A848N9J0</accession>
<feature type="transmembrane region" description="Helical" evidence="1">
    <location>
        <begin position="448"/>
        <end position="472"/>
    </location>
</feature>
<gene>
    <name evidence="2" type="ORF">HGQ98_04800</name>
</gene>
<feature type="transmembrane region" description="Helical" evidence="1">
    <location>
        <begin position="202"/>
        <end position="219"/>
    </location>
</feature>
<sequence length="541" mass="60023">MPQSLHSEECAVASYLALFFLSFFAFCVALGWLNQSTPMAFWSRQLAFPMAVIGAVVVAVVVNGARKNVVLPLLGLLVLGGLLYISSWFLDLSWDGLAYHQRAIIALLKGVNFLSVDRPTGDLWVDNYTKATWYYGATLVSWFGRTESGASYHFVLGAAAVFYLYGFCRESGRGRLLSSILTIIAFCNPVTLVQWFTYYNDAALGSLGILIFLSAILTVRQSRLSDRVVFVASTVLAVNVKASGIILVGAAFLYLGLALLWQTRSVSSTFRKVGVPFAVFCALGIGVLGYSPYVQNLVHDRHIFYPLVGEGKADIMTSNSPYGFPEKNRFHTLFLSIFSKSEDMVASMRTRAPSLKIPGVVYPGESAEFWRTDTRIGGFGPLYSLALVLGLLSLLVLHVDWKIVGPLGFLIVVAVVVNPYAWWARYSPILWLLPIVPLIGMKGARFRFGYLIPLCTVLAMAINIVLVMQTWIQTYVVADANVKRAALALQGKKLKVYQSYFASDMLIERLGLKFEAVDKKYYELNKDKFIDLTTGISYERD</sequence>
<name>A0A848N9J0_9BURK</name>
<feature type="transmembrane region" description="Helical" evidence="1">
    <location>
        <begin position="273"/>
        <end position="293"/>
    </location>
</feature>
<keyword evidence="1" id="KW-0812">Transmembrane</keyword>
<protein>
    <recommendedName>
        <fullName evidence="4">Glycosyltransferase RgtA/B/C/D-like domain-containing protein</fullName>
    </recommendedName>
</protein>
<dbReference type="EMBL" id="JABBZE010000024">
    <property type="protein sequence ID" value="NMU89198.1"/>
    <property type="molecule type" value="Genomic_DNA"/>
</dbReference>
<dbReference type="Proteomes" id="UP000542405">
    <property type="component" value="Unassembled WGS sequence"/>
</dbReference>
<keyword evidence="1" id="KW-1133">Transmembrane helix</keyword>
<feature type="transmembrane region" description="Helical" evidence="1">
    <location>
        <begin position="45"/>
        <end position="62"/>
    </location>
</feature>